<dbReference type="InterPro" id="IPR039420">
    <property type="entry name" value="WalR-like"/>
</dbReference>
<evidence type="ECO:0000313" key="10">
    <source>
        <dbReference type="Proteomes" id="UP001164965"/>
    </source>
</evidence>
<dbReference type="PANTHER" id="PTHR48111">
    <property type="entry name" value="REGULATOR OF RPOS"/>
    <property type="match status" value="1"/>
</dbReference>
<dbReference type="Proteomes" id="UP001164965">
    <property type="component" value="Chromosome"/>
</dbReference>
<dbReference type="InterPro" id="IPR016032">
    <property type="entry name" value="Sig_transdc_resp-reg_C-effctor"/>
</dbReference>
<keyword evidence="4" id="KW-0804">Transcription</keyword>
<feature type="domain" description="OmpR/PhoB-type" evidence="8">
    <location>
        <begin position="131"/>
        <end position="238"/>
    </location>
</feature>
<evidence type="ECO:0000259" key="7">
    <source>
        <dbReference type="PROSITE" id="PS50110"/>
    </source>
</evidence>
<reference evidence="9" key="1">
    <citation type="submission" date="2022-10" db="EMBL/GenBank/DDBJ databases">
        <title>Rhodococcus sp.75.</title>
        <authorList>
            <person name="Sun M."/>
        </authorList>
    </citation>
    <scope>NUCLEOTIDE SEQUENCE</scope>
    <source>
        <strain evidence="9">75</strain>
    </source>
</reference>
<protein>
    <submittedName>
        <fullName evidence="9">Response regulator transcription factor</fullName>
    </submittedName>
</protein>
<dbReference type="SUPFAM" id="SSF52172">
    <property type="entry name" value="CheY-like"/>
    <property type="match status" value="1"/>
</dbReference>
<feature type="modified residue" description="4-aspartylphosphate" evidence="5">
    <location>
        <position position="54"/>
    </location>
</feature>
<dbReference type="RefSeq" id="WP_265384154.1">
    <property type="nucleotide sequence ID" value="NZ_CP110615.1"/>
</dbReference>
<keyword evidence="3 6" id="KW-0238">DNA-binding</keyword>
<dbReference type="SMART" id="SM00862">
    <property type="entry name" value="Trans_reg_C"/>
    <property type="match status" value="1"/>
</dbReference>
<dbReference type="PANTHER" id="PTHR48111:SF4">
    <property type="entry name" value="DNA-BINDING DUAL TRANSCRIPTIONAL REGULATOR OMPR"/>
    <property type="match status" value="1"/>
</dbReference>
<dbReference type="Gene3D" id="3.40.50.2300">
    <property type="match status" value="1"/>
</dbReference>
<evidence type="ECO:0000256" key="5">
    <source>
        <dbReference type="PROSITE-ProRule" id="PRU00169"/>
    </source>
</evidence>
<dbReference type="EMBL" id="CP110615">
    <property type="protein sequence ID" value="UZJ26050.1"/>
    <property type="molecule type" value="Genomic_DNA"/>
</dbReference>
<dbReference type="InterPro" id="IPR011006">
    <property type="entry name" value="CheY-like_superfamily"/>
</dbReference>
<keyword evidence="2" id="KW-0805">Transcription regulation</keyword>
<gene>
    <name evidence="9" type="ORF">RHODO2019_06355</name>
</gene>
<evidence type="ECO:0000256" key="2">
    <source>
        <dbReference type="ARBA" id="ARBA00023015"/>
    </source>
</evidence>
<evidence type="ECO:0000256" key="3">
    <source>
        <dbReference type="ARBA" id="ARBA00023125"/>
    </source>
</evidence>
<feature type="domain" description="Response regulatory" evidence="7">
    <location>
        <begin position="7"/>
        <end position="118"/>
    </location>
</feature>
<evidence type="ECO:0000256" key="1">
    <source>
        <dbReference type="ARBA" id="ARBA00022553"/>
    </source>
</evidence>
<sequence length="242" mass="26191">MTVTAPVVLVVDDEAKIRHLVRVYLEREGYVVVEAATAVRAMELVGTADLMILDLGLPDRPGEDVAREVRRDRDMPIIMLTAKAGEAQRIAGLRLGADDYVTKPFSPRELVARVAAVLRRSGTGADPAAAQQPVSFGAGVLRIDGERREVRVDDSVVVLTRTEFDLLTALAGRPGRVWSRPELVARVQGGGGEYGAEYDPADRTVDAHVKNLRRKLGDSPTVPRFVATVAGVGYKLVVDRDG</sequence>
<dbReference type="SMART" id="SM00448">
    <property type="entry name" value="REC"/>
    <property type="match status" value="1"/>
</dbReference>
<dbReference type="Gene3D" id="1.10.10.10">
    <property type="entry name" value="Winged helix-like DNA-binding domain superfamily/Winged helix DNA-binding domain"/>
    <property type="match status" value="1"/>
</dbReference>
<dbReference type="CDD" id="cd00383">
    <property type="entry name" value="trans_reg_C"/>
    <property type="match status" value="1"/>
</dbReference>
<evidence type="ECO:0000259" key="8">
    <source>
        <dbReference type="PROSITE" id="PS51755"/>
    </source>
</evidence>
<dbReference type="InterPro" id="IPR001867">
    <property type="entry name" value="OmpR/PhoB-type_DNA-bd"/>
</dbReference>
<accession>A0ABY6P322</accession>
<dbReference type="SUPFAM" id="SSF46894">
    <property type="entry name" value="C-terminal effector domain of the bipartite response regulators"/>
    <property type="match status" value="1"/>
</dbReference>
<keyword evidence="1 5" id="KW-0597">Phosphoprotein</keyword>
<dbReference type="Pfam" id="PF00072">
    <property type="entry name" value="Response_reg"/>
    <property type="match status" value="1"/>
</dbReference>
<evidence type="ECO:0000256" key="4">
    <source>
        <dbReference type="ARBA" id="ARBA00023163"/>
    </source>
</evidence>
<dbReference type="PROSITE" id="PS50110">
    <property type="entry name" value="RESPONSE_REGULATORY"/>
    <property type="match status" value="1"/>
</dbReference>
<evidence type="ECO:0000313" key="9">
    <source>
        <dbReference type="EMBL" id="UZJ26050.1"/>
    </source>
</evidence>
<keyword evidence="10" id="KW-1185">Reference proteome</keyword>
<dbReference type="Pfam" id="PF00486">
    <property type="entry name" value="Trans_reg_C"/>
    <property type="match status" value="1"/>
</dbReference>
<evidence type="ECO:0000256" key="6">
    <source>
        <dbReference type="PROSITE-ProRule" id="PRU01091"/>
    </source>
</evidence>
<organism evidence="9 10">
    <name type="scientific">Rhodococcus antarcticus</name>
    <dbReference type="NCBI Taxonomy" id="2987751"/>
    <lineage>
        <taxon>Bacteria</taxon>
        <taxon>Bacillati</taxon>
        <taxon>Actinomycetota</taxon>
        <taxon>Actinomycetes</taxon>
        <taxon>Mycobacteriales</taxon>
        <taxon>Nocardiaceae</taxon>
        <taxon>Rhodococcus</taxon>
    </lineage>
</organism>
<name>A0ABY6P322_9NOCA</name>
<proteinExistence type="predicted"/>
<dbReference type="Gene3D" id="6.10.250.690">
    <property type="match status" value="1"/>
</dbReference>
<dbReference type="PROSITE" id="PS51755">
    <property type="entry name" value="OMPR_PHOB"/>
    <property type="match status" value="1"/>
</dbReference>
<dbReference type="InterPro" id="IPR036388">
    <property type="entry name" value="WH-like_DNA-bd_sf"/>
</dbReference>
<feature type="DNA-binding region" description="OmpR/PhoB-type" evidence="6">
    <location>
        <begin position="131"/>
        <end position="238"/>
    </location>
</feature>
<dbReference type="InterPro" id="IPR001789">
    <property type="entry name" value="Sig_transdc_resp-reg_receiver"/>
</dbReference>